<gene>
    <name evidence="4" type="primary">drrA_3</name>
    <name evidence="4" type="ORF">DSM106044_01409</name>
</gene>
<evidence type="ECO:0000256" key="1">
    <source>
        <dbReference type="ARBA" id="ARBA00022741"/>
    </source>
</evidence>
<organism evidence="4 5">
    <name type="scientific">Robinsoniella peoriensis</name>
    <dbReference type="NCBI Taxonomy" id="180332"/>
    <lineage>
        <taxon>Bacteria</taxon>
        <taxon>Bacillati</taxon>
        <taxon>Bacillota</taxon>
        <taxon>Clostridia</taxon>
        <taxon>Lachnospirales</taxon>
        <taxon>Lachnospiraceae</taxon>
        <taxon>Robinsoniella</taxon>
    </lineage>
</organism>
<dbReference type="PANTHER" id="PTHR43582">
    <property type="entry name" value="LINEARMYCIN RESISTANCE ATP-BINDING PROTEIN LNRL"/>
    <property type="match status" value="1"/>
</dbReference>
<reference evidence="4 5" key="1">
    <citation type="journal article" date="2019" name="Anaerobe">
        <title>Detection of Robinsoniella peoriensis in multiple bone samples of a trauma patient.</title>
        <authorList>
            <person name="Schrottner P."/>
            <person name="Hartwich K."/>
            <person name="Bunk B."/>
            <person name="Schober I."/>
            <person name="Helbig S."/>
            <person name="Rudolph W.W."/>
            <person name="Gunzer F."/>
        </authorList>
    </citation>
    <scope>NUCLEOTIDE SEQUENCE [LARGE SCALE GENOMIC DNA]</scope>
    <source>
        <strain evidence="4 5">DSM 106044</strain>
    </source>
</reference>
<evidence type="ECO:0000259" key="3">
    <source>
        <dbReference type="PROSITE" id="PS50893"/>
    </source>
</evidence>
<proteinExistence type="predicted"/>
<dbReference type="SUPFAM" id="SSF52540">
    <property type="entry name" value="P-loop containing nucleoside triphosphate hydrolases"/>
    <property type="match status" value="1"/>
</dbReference>
<keyword evidence="5" id="KW-1185">Reference proteome</keyword>
<evidence type="ECO:0000256" key="2">
    <source>
        <dbReference type="ARBA" id="ARBA00022840"/>
    </source>
</evidence>
<evidence type="ECO:0000313" key="4">
    <source>
        <dbReference type="EMBL" id="TLD01704.1"/>
    </source>
</evidence>
<dbReference type="EC" id="3.6.3.-" evidence="4"/>
<keyword evidence="1" id="KW-0547">Nucleotide-binding</keyword>
<evidence type="ECO:0000313" key="5">
    <source>
        <dbReference type="Proteomes" id="UP000306509"/>
    </source>
</evidence>
<dbReference type="InterPro" id="IPR017871">
    <property type="entry name" value="ABC_transporter-like_CS"/>
</dbReference>
<dbReference type="SMART" id="SM00382">
    <property type="entry name" value="AAA"/>
    <property type="match status" value="1"/>
</dbReference>
<dbReference type="InterPro" id="IPR003593">
    <property type="entry name" value="AAA+_ATPase"/>
</dbReference>
<dbReference type="EMBL" id="QGQD01000031">
    <property type="protein sequence ID" value="TLD01704.1"/>
    <property type="molecule type" value="Genomic_DNA"/>
</dbReference>
<dbReference type="RefSeq" id="WP_027292934.1">
    <property type="nucleotide sequence ID" value="NZ_CABMJZ010000067.1"/>
</dbReference>
<dbReference type="GO" id="GO:0005524">
    <property type="term" value="F:ATP binding"/>
    <property type="evidence" value="ECO:0007669"/>
    <property type="project" value="UniProtKB-KW"/>
</dbReference>
<dbReference type="PROSITE" id="PS00211">
    <property type="entry name" value="ABC_TRANSPORTER_1"/>
    <property type="match status" value="1"/>
</dbReference>
<dbReference type="PROSITE" id="PS50893">
    <property type="entry name" value="ABC_TRANSPORTER_2"/>
    <property type="match status" value="1"/>
</dbReference>
<keyword evidence="4" id="KW-0378">Hydrolase</keyword>
<dbReference type="Pfam" id="PF00005">
    <property type="entry name" value="ABC_tran"/>
    <property type="match status" value="1"/>
</dbReference>
<comment type="caution">
    <text evidence="4">The sequence shown here is derived from an EMBL/GenBank/DDBJ whole genome shotgun (WGS) entry which is preliminary data.</text>
</comment>
<accession>A0A4U8QB38</accession>
<keyword evidence="2 4" id="KW-0067">ATP-binding</keyword>
<dbReference type="GO" id="GO:0016887">
    <property type="term" value="F:ATP hydrolysis activity"/>
    <property type="evidence" value="ECO:0007669"/>
    <property type="project" value="InterPro"/>
</dbReference>
<protein>
    <submittedName>
        <fullName evidence="4">Daunorubicin/doxorubicin resistance ATP-binding protein DrrA</fullName>
        <ecNumber evidence="4">3.6.3.-</ecNumber>
    </submittedName>
</protein>
<sequence>MKQTVLEVNNLCKSYGEKKVVNNENFIVHTGDILGFIGPNGAGKSTSVNMITTLVSPDSGSILFHGKDIARESNRFKRSLGVVPQDLAIYEDLSAYENVRLFCSLYGFKGSELKDRVKYSLEFVGLWDRRKDIPAKFSGGMKRRLNIACAIAHTPELLIMDEPTVGIDPQSRNNILEAVKTLHARGTTVIYTSHYMEEIEALCNRIVLIDNGVVLEDMEKQTYKNKYANLGLSTLEDIFLHLTGTDLRDMEG</sequence>
<feature type="domain" description="ABC transporter" evidence="3">
    <location>
        <begin position="6"/>
        <end position="236"/>
    </location>
</feature>
<dbReference type="PANTHER" id="PTHR43582:SF2">
    <property type="entry name" value="LINEARMYCIN RESISTANCE ATP-BINDING PROTEIN LNRL"/>
    <property type="match status" value="1"/>
</dbReference>
<name>A0A4U8QB38_9FIRM</name>
<dbReference type="InterPro" id="IPR027417">
    <property type="entry name" value="P-loop_NTPase"/>
</dbReference>
<dbReference type="Gene3D" id="3.40.50.300">
    <property type="entry name" value="P-loop containing nucleotide triphosphate hydrolases"/>
    <property type="match status" value="1"/>
</dbReference>
<dbReference type="STRING" id="180332.GCA_000797495_00007"/>
<dbReference type="OrthoDB" id="9809205at2"/>
<dbReference type="AlphaFoldDB" id="A0A4U8QB38"/>
<dbReference type="Proteomes" id="UP000306509">
    <property type="component" value="Unassembled WGS sequence"/>
</dbReference>
<dbReference type="InterPro" id="IPR003439">
    <property type="entry name" value="ABC_transporter-like_ATP-bd"/>
</dbReference>